<evidence type="ECO:0000256" key="1">
    <source>
        <dbReference type="ARBA" id="ARBA00004370"/>
    </source>
</evidence>
<sequence length="111" mass="12903">MLKFGFGDVLSTHCMCGFSAGACATFLVSLIHIARVKRFNAKQGQYNWIWEFAFKTLKNHGIFIFHNGLATLWDLEHGAWLCLHLLKVWKELFYKICKGLRILNIRTKLDK</sequence>
<evidence type="ECO:0000256" key="2">
    <source>
        <dbReference type="ARBA" id="ARBA00022692"/>
    </source>
</evidence>
<dbReference type="GO" id="GO:0016020">
    <property type="term" value="C:membrane"/>
    <property type="evidence" value="ECO:0007669"/>
    <property type="project" value="UniProtKB-SubCell"/>
</dbReference>
<dbReference type="Proteomes" id="UP001162131">
    <property type="component" value="Unassembled WGS sequence"/>
</dbReference>
<accession>A0AAU9JQG7</accession>
<evidence type="ECO:0008006" key="7">
    <source>
        <dbReference type="Google" id="ProtNLM"/>
    </source>
</evidence>
<dbReference type="Gene3D" id="1.50.40.10">
    <property type="entry name" value="Mitochondrial carrier domain"/>
    <property type="match status" value="1"/>
</dbReference>
<dbReference type="AlphaFoldDB" id="A0AAU9JQG7"/>
<gene>
    <name evidence="5" type="ORF">BSTOLATCC_MIC47958</name>
</gene>
<keyword evidence="2 4" id="KW-0812">Transmembrane</keyword>
<comment type="caution">
    <text evidence="5">The sequence shown here is derived from an EMBL/GenBank/DDBJ whole genome shotgun (WGS) entry which is preliminary data.</text>
</comment>
<keyword evidence="3 4" id="KW-0472">Membrane</keyword>
<evidence type="ECO:0000313" key="5">
    <source>
        <dbReference type="EMBL" id="CAG9329129.1"/>
    </source>
</evidence>
<evidence type="ECO:0000256" key="3">
    <source>
        <dbReference type="ARBA" id="ARBA00023136"/>
    </source>
</evidence>
<dbReference type="InterPro" id="IPR023395">
    <property type="entry name" value="MCP_dom_sf"/>
</dbReference>
<evidence type="ECO:0000313" key="6">
    <source>
        <dbReference type="Proteomes" id="UP001162131"/>
    </source>
</evidence>
<name>A0AAU9JQG7_9CILI</name>
<organism evidence="5 6">
    <name type="scientific">Blepharisma stoltei</name>
    <dbReference type="NCBI Taxonomy" id="1481888"/>
    <lineage>
        <taxon>Eukaryota</taxon>
        <taxon>Sar</taxon>
        <taxon>Alveolata</taxon>
        <taxon>Ciliophora</taxon>
        <taxon>Postciliodesmatophora</taxon>
        <taxon>Heterotrichea</taxon>
        <taxon>Heterotrichida</taxon>
        <taxon>Blepharismidae</taxon>
        <taxon>Blepharisma</taxon>
    </lineage>
</organism>
<dbReference type="EMBL" id="CAJZBQ010000047">
    <property type="protein sequence ID" value="CAG9329129.1"/>
    <property type="molecule type" value="Genomic_DNA"/>
</dbReference>
<protein>
    <recommendedName>
        <fullName evidence="7">Transmembrane protein</fullName>
    </recommendedName>
</protein>
<dbReference type="SUPFAM" id="SSF103506">
    <property type="entry name" value="Mitochondrial carrier"/>
    <property type="match status" value="1"/>
</dbReference>
<comment type="subcellular location">
    <subcellularLocation>
        <location evidence="1">Membrane</location>
    </subcellularLocation>
</comment>
<reference evidence="5" key="1">
    <citation type="submission" date="2021-09" db="EMBL/GenBank/DDBJ databases">
        <authorList>
            <consortium name="AG Swart"/>
            <person name="Singh M."/>
            <person name="Singh A."/>
            <person name="Seah K."/>
            <person name="Emmerich C."/>
        </authorList>
    </citation>
    <scope>NUCLEOTIDE SEQUENCE</scope>
    <source>
        <strain evidence="5">ATCC30299</strain>
    </source>
</reference>
<keyword evidence="6" id="KW-1185">Reference proteome</keyword>
<proteinExistence type="predicted"/>
<keyword evidence="4" id="KW-1133">Transmembrane helix</keyword>
<evidence type="ECO:0000256" key="4">
    <source>
        <dbReference type="SAM" id="Phobius"/>
    </source>
</evidence>
<feature type="transmembrane region" description="Helical" evidence="4">
    <location>
        <begin position="12"/>
        <end position="33"/>
    </location>
</feature>
<dbReference type="PROSITE" id="PS51257">
    <property type="entry name" value="PROKAR_LIPOPROTEIN"/>
    <property type="match status" value="1"/>
</dbReference>